<protein>
    <recommendedName>
        <fullName evidence="3">Nucleolar protein 16</fullName>
    </recommendedName>
</protein>
<sequence>MPRSVKHGGKKQFHYRHRNSVNKNKNRSLKKKISKPEGTLPKSVQEQVEAVAKQGGSKSSKKELKHKLLQQDKDFCTYMINKYGEDYEAMARDSKNISQSTPKQLERKINVFKRSESRDEKMET</sequence>
<comment type="similarity">
    <text evidence="2">Belongs to the NOP16 family.</text>
</comment>
<dbReference type="AlphaFoldDB" id="A0A914C1P3"/>
<feature type="compositionally biased region" description="Basic and acidic residues" evidence="5">
    <location>
        <begin position="104"/>
        <end position="124"/>
    </location>
</feature>
<evidence type="ECO:0000256" key="2">
    <source>
        <dbReference type="ARBA" id="ARBA00008479"/>
    </source>
</evidence>
<keyword evidence="6" id="KW-1185">Reference proteome</keyword>
<reference evidence="7" key="1">
    <citation type="submission" date="2022-11" db="UniProtKB">
        <authorList>
            <consortium name="WormBaseParasite"/>
        </authorList>
    </citation>
    <scope>IDENTIFICATION</scope>
</reference>
<organism evidence="6 7">
    <name type="scientific">Acrobeloides nanus</name>
    <dbReference type="NCBI Taxonomy" id="290746"/>
    <lineage>
        <taxon>Eukaryota</taxon>
        <taxon>Metazoa</taxon>
        <taxon>Ecdysozoa</taxon>
        <taxon>Nematoda</taxon>
        <taxon>Chromadorea</taxon>
        <taxon>Rhabditida</taxon>
        <taxon>Tylenchina</taxon>
        <taxon>Cephalobomorpha</taxon>
        <taxon>Cephaloboidea</taxon>
        <taxon>Cephalobidae</taxon>
        <taxon>Acrobeloides</taxon>
    </lineage>
</organism>
<feature type="compositionally biased region" description="Basic residues" evidence="5">
    <location>
        <begin position="1"/>
        <end position="33"/>
    </location>
</feature>
<feature type="region of interest" description="Disordered" evidence="5">
    <location>
        <begin position="94"/>
        <end position="124"/>
    </location>
</feature>
<name>A0A914C1P3_9BILA</name>
<feature type="region of interest" description="Disordered" evidence="5">
    <location>
        <begin position="1"/>
        <end position="44"/>
    </location>
</feature>
<evidence type="ECO:0000313" key="6">
    <source>
        <dbReference type="Proteomes" id="UP000887540"/>
    </source>
</evidence>
<dbReference type="Proteomes" id="UP000887540">
    <property type="component" value="Unplaced"/>
</dbReference>
<accession>A0A914C1P3</accession>
<evidence type="ECO:0000256" key="1">
    <source>
        <dbReference type="ARBA" id="ARBA00004604"/>
    </source>
</evidence>
<evidence type="ECO:0000256" key="4">
    <source>
        <dbReference type="ARBA" id="ARBA00023242"/>
    </source>
</evidence>
<dbReference type="Pfam" id="PF09420">
    <property type="entry name" value="Nop16"/>
    <property type="match status" value="1"/>
</dbReference>
<keyword evidence="4" id="KW-0539">Nucleus</keyword>
<evidence type="ECO:0000256" key="3">
    <source>
        <dbReference type="ARBA" id="ARBA00015522"/>
    </source>
</evidence>
<proteinExistence type="inferred from homology"/>
<evidence type="ECO:0000256" key="5">
    <source>
        <dbReference type="SAM" id="MobiDB-lite"/>
    </source>
</evidence>
<dbReference type="PANTHER" id="PTHR13243:SF1">
    <property type="entry name" value="NUCLEOLAR PROTEIN 16"/>
    <property type="match status" value="1"/>
</dbReference>
<comment type="subcellular location">
    <subcellularLocation>
        <location evidence="1">Nucleus</location>
        <location evidence="1">Nucleolus</location>
    </subcellularLocation>
</comment>
<dbReference type="WBParaSite" id="ACRNAN_Path_1524.g5948.t1">
    <property type="protein sequence ID" value="ACRNAN_Path_1524.g5948.t1"/>
    <property type="gene ID" value="ACRNAN_Path_1524.g5948"/>
</dbReference>
<dbReference type="GO" id="GO:0005730">
    <property type="term" value="C:nucleolus"/>
    <property type="evidence" value="ECO:0007669"/>
    <property type="project" value="UniProtKB-SubCell"/>
</dbReference>
<dbReference type="GO" id="GO:0042273">
    <property type="term" value="P:ribosomal large subunit biogenesis"/>
    <property type="evidence" value="ECO:0007669"/>
    <property type="project" value="TreeGrafter"/>
</dbReference>
<dbReference type="PANTHER" id="PTHR13243">
    <property type="entry name" value="HSPC111 PROTEIN-RELATED"/>
    <property type="match status" value="1"/>
</dbReference>
<evidence type="ECO:0000313" key="7">
    <source>
        <dbReference type="WBParaSite" id="ACRNAN_Path_1524.g5948.t1"/>
    </source>
</evidence>
<dbReference type="InterPro" id="IPR019002">
    <property type="entry name" value="Ribosome_biogenesis_Nop16"/>
</dbReference>